<dbReference type="AlphaFoldDB" id="A0A6C0BXW7"/>
<protein>
    <submittedName>
        <fullName evidence="2">Uncharacterized protein</fullName>
    </submittedName>
</protein>
<keyword evidence="1" id="KW-0472">Membrane</keyword>
<sequence>MNDSIFFQAFIMSIVYLLFKFIEMRFILKKNKPVKELVRESLIVYFSVLGGNFVLGQIIPLKDLIAAPQVFTNDPGF</sequence>
<feature type="transmembrane region" description="Helical" evidence="1">
    <location>
        <begin position="6"/>
        <end position="22"/>
    </location>
</feature>
<keyword evidence="1" id="KW-1133">Transmembrane helix</keyword>
<reference evidence="2" key="1">
    <citation type="journal article" date="2020" name="Nature">
        <title>Giant virus diversity and host interactions through global metagenomics.</title>
        <authorList>
            <person name="Schulz F."/>
            <person name="Roux S."/>
            <person name="Paez-Espino D."/>
            <person name="Jungbluth S."/>
            <person name="Walsh D.A."/>
            <person name="Denef V.J."/>
            <person name="McMahon K.D."/>
            <person name="Konstantinidis K.T."/>
            <person name="Eloe-Fadrosh E.A."/>
            <person name="Kyrpides N.C."/>
            <person name="Woyke T."/>
        </authorList>
    </citation>
    <scope>NUCLEOTIDE SEQUENCE</scope>
    <source>
        <strain evidence="2">GVMAG-M-3300020169-51</strain>
    </source>
</reference>
<dbReference type="EMBL" id="MN739291">
    <property type="protein sequence ID" value="QHS97177.1"/>
    <property type="molecule type" value="Genomic_DNA"/>
</dbReference>
<accession>A0A6C0BXW7</accession>
<name>A0A6C0BXW7_9ZZZZ</name>
<evidence type="ECO:0000256" key="1">
    <source>
        <dbReference type="SAM" id="Phobius"/>
    </source>
</evidence>
<proteinExistence type="predicted"/>
<feature type="transmembrane region" description="Helical" evidence="1">
    <location>
        <begin position="42"/>
        <end position="59"/>
    </location>
</feature>
<keyword evidence="1" id="KW-0812">Transmembrane</keyword>
<evidence type="ECO:0000313" key="2">
    <source>
        <dbReference type="EMBL" id="QHS97177.1"/>
    </source>
</evidence>
<organism evidence="2">
    <name type="scientific">viral metagenome</name>
    <dbReference type="NCBI Taxonomy" id="1070528"/>
    <lineage>
        <taxon>unclassified sequences</taxon>
        <taxon>metagenomes</taxon>
        <taxon>organismal metagenomes</taxon>
    </lineage>
</organism>